<comment type="similarity">
    <text evidence="1">Belongs to the heparin-binding growth factors family.</text>
</comment>
<dbReference type="STRING" id="8469.M7BS40"/>
<protein>
    <submittedName>
        <fullName evidence="5">Heparin-binding growth factor 2</fullName>
    </submittedName>
</protein>
<dbReference type="SMART" id="SM00442">
    <property type="entry name" value="FGF"/>
    <property type="match status" value="1"/>
</dbReference>
<dbReference type="PRINTS" id="PR00262">
    <property type="entry name" value="IL1HBGF"/>
</dbReference>
<evidence type="ECO:0000256" key="1">
    <source>
        <dbReference type="ARBA" id="ARBA00007936"/>
    </source>
</evidence>
<name>M7BS40_CHEMY</name>
<dbReference type="InterPro" id="IPR008996">
    <property type="entry name" value="IL1/FGF"/>
</dbReference>
<dbReference type="PANTHER" id="PTHR11486">
    <property type="entry name" value="FIBROBLAST GROWTH FACTOR"/>
    <property type="match status" value="1"/>
</dbReference>
<reference evidence="6" key="1">
    <citation type="journal article" date="2013" name="Nat. Genet.">
        <title>The draft genomes of soft-shell turtle and green sea turtle yield insights into the development and evolution of the turtle-specific body plan.</title>
        <authorList>
            <person name="Wang Z."/>
            <person name="Pascual-Anaya J."/>
            <person name="Zadissa A."/>
            <person name="Li W."/>
            <person name="Niimura Y."/>
            <person name="Huang Z."/>
            <person name="Li C."/>
            <person name="White S."/>
            <person name="Xiong Z."/>
            <person name="Fang D."/>
            <person name="Wang B."/>
            <person name="Ming Y."/>
            <person name="Chen Y."/>
            <person name="Zheng Y."/>
            <person name="Kuraku S."/>
            <person name="Pignatelli M."/>
            <person name="Herrero J."/>
            <person name="Beal K."/>
            <person name="Nozawa M."/>
            <person name="Li Q."/>
            <person name="Wang J."/>
            <person name="Zhang H."/>
            <person name="Yu L."/>
            <person name="Shigenobu S."/>
            <person name="Wang J."/>
            <person name="Liu J."/>
            <person name="Flicek P."/>
            <person name="Searle S."/>
            <person name="Wang J."/>
            <person name="Kuratani S."/>
            <person name="Yin Y."/>
            <person name="Aken B."/>
            <person name="Zhang G."/>
            <person name="Irie N."/>
        </authorList>
    </citation>
    <scope>NUCLEOTIDE SEQUENCE [LARGE SCALE GENOMIC DNA]</scope>
</reference>
<dbReference type="Gene3D" id="2.80.10.50">
    <property type="match status" value="1"/>
</dbReference>
<evidence type="ECO:0000313" key="6">
    <source>
        <dbReference type="Proteomes" id="UP000031443"/>
    </source>
</evidence>
<sequence length="184" mass="20719">MSVKDSGSREMLQWQQGAGAFHYGEERLWQQGSSWKILLLEPFPATRKGSSNRELVEFFLAVFLLLESFPAVESCLSLSPLPPACQSLSLPQKSFPVAGKGSSSRTLCLKIAVWVGWGRATAWKCVTEECFFFERLESNNYNTYRSRKYSDWYVALKRTGQYKLGPKTGPGQKAILFLPMSAKS</sequence>
<dbReference type="InterPro" id="IPR002209">
    <property type="entry name" value="Fibroblast_GF_fam"/>
</dbReference>
<keyword evidence="4" id="KW-0497">Mitogen</keyword>
<dbReference type="SUPFAM" id="SSF50353">
    <property type="entry name" value="Cytokine"/>
    <property type="match status" value="1"/>
</dbReference>
<dbReference type="GO" id="GO:0030154">
    <property type="term" value="P:cell differentiation"/>
    <property type="evidence" value="ECO:0007669"/>
    <property type="project" value="UniProtKB-KW"/>
</dbReference>
<evidence type="ECO:0000256" key="2">
    <source>
        <dbReference type="ARBA" id="ARBA00022473"/>
    </source>
</evidence>
<keyword evidence="2" id="KW-0217">Developmental protein</keyword>
<evidence type="ECO:0000313" key="5">
    <source>
        <dbReference type="EMBL" id="EMP38580.1"/>
    </source>
</evidence>
<evidence type="ECO:0000256" key="4">
    <source>
        <dbReference type="ARBA" id="ARBA00023246"/>
    </source>
</evidence>
<organism evidence="5 6">
    <name type="scientific">Chelonia mydas</name>
    <name type="common">Green sea-turtle</name>
    <name type="synonym">Chelonia agassizi</name>
    <dbReference type="NCBI Taxonomy" id="8469"/>
    <lineage>
        <taxon>Eukaryota</taxon>
        <taxon>Metazoa</taxon>
        <taxon>Chordata</taxon>
        <taxon>Craniata</taxon>
        <taxon>Vertebrata</taxon>
        <taxon>Euteleostomi</taxon>
        <taxon>Archelosauria</taxon>
        <taxon>Testudinata</taxon>
        <taxon>Testudines</taxon>
        <taxon>Cryptodira</taxon>
        <taxon>Durocryptodira</taxon>
        <taxon>Americhelydia</taxon>
        <taxon>Chelonioidea</taxon>
        <taxon>Cheloniidae</taxon>
        <taxon>Chelonia</taxon>
    </lineage>
</organism>
<dbReference type="GO" id="GO:0008083">
    <property type="term" value="F:growth factor activity"/>
    <property type="evidence" value="ECO:0007669"/>
    <property type="project" value="InterPro"/>
</dbReference>
<keyword evidence="3" id="KW-0221">Differentiation</keyword>
<dbReference type="EMBL" id="KB519138">
    <property type="protein sequence ID" value="EMP38580.1"/>
    <property type="molecule type" value="Genomic_DNA"/>
</dbReference>
<dbReference type="Proteomes" id="UP000031443">
    <property type="component" value="Unassembled WGS sequence"/>
</dbReference>
<dbReference type="AlphaFoldDB" id="M7BS40"/>
<dbReference type="Pfam" id="PF00167">
    <property type="entry name" value="FGF"/>
    <property type="match status" value="1"/>
</dbReference>
<evidence type="ECO:0000256" key="3">
    <source>
        <dbReference type="ARBA" id="ARBA00022782"/>
    </source>
</evidence>
<dbReference type="eggNOG" id="KOG3885">
    <property type="taxonomic scope" value="Eukaryota"/>
</dbReference>
<dbReference type="GO" id="GO:0051781">
    <property type="term" value="P:positive regulation of cell division"/>
    <property type="evidence" value="ECO:0007669"/>
    <property type="project" value="UniProtKB-KW"/>
</dbReference>
<keyword evidence="6" id="KW-1185">Reference proteome</keyword>
<gene>
    <name evidence="5" type="ORF">UY3_04224</name>
</gene>
<accession>M7BS40</accession>
<proteinExistence type="inferred from homology"/>